<dbReference type="EnsemblMetazoa" id="HelroT161690">
    <property type="protein sequence ID" value="HelroP161690"/>
    <property type="gene ID" value="HelroG161690"/>
</dbReference>
<dbReference type="InParanoid" id="T1ERS7"/>
<evidence type="ECO:0000313" key="3">
    <source>
        <dbReference type="EnsemblMetazoa" id="HelroP161690"/>
    </source>
</evidence>
<evidence type="ECO:0000256" key="1">
    <source>
        <dbReference type="SAM" id="MobiDB-lite"/>
    </source>
</evidence>
<dbReference type="GeneID" id="20199277"/>
<keyword evidence="4" id="KW-1185">Reference proteome</keyword>
<reference evidence="4" key="1">
    <citation type="submission" date="2012-12" db="EMBL/GenBank/DDBJ databases">
        <authorList>
            <person name="Hellsten U."/>
            <person name="Grimwood J."/>
            <person name="Chapman J.A."/>
            <person name="Shapiro H."/>
            <person name="Aerts A."/>
            <person name="Otillar R.P."/>
            <person name="Terry A.Y."/>
            <person name="Boore J.L."/>
            <person name="Simakov O."/>
            <person name="Marletaz F."/>
            <person name="Cho S.-J."/>
            <person name="Edsinger-Gonzales E."/>
            <person name="Havlak P."/>
            <person name="Kuo D.-H."/>
            <person name="Larsson T."/>
            <person name="Lv J."/>
            <person name="Arendt D."/>
            <person name="Savage R."/>
            <person name="Osoegawa K."/>
            <person name="de Jong P."/>
            <person name="Lindberg D.R."/>
            <person name="Seaver E.C."/>
            <person name="Weisblat D.A."/>
            <person name="Putnam N.H."/>
            <person name="Grigoriev I.V."/>
            <person name="Rokhsar D.S."/>
        </authorList>
    </citation>
    <scope>NUCLEOTIDE SEQUENCE</scope>
</reference>
<evidence type="ECO:0000313" key="4">
    <source>
        <dbReference type="Proteomes" id="UP000015101"/>
    </source>
</evidence>
<evidence type="ECO:0000313" key="2">
    <source>
        <dbReference type="EMBL" id="ESO02422.1"/>
    </source>
</evidence>
<reference evidence="2 4" key="2">
    <citation type="journal article" date="2013" name="Nature">
        <title>Insights into bilaterian evolution from three spiralian genomes.</title>
        <authorList>
            <person name="Simakov O."/>
            <person name="Marletaz F."/>
            <person name="Cho S.J."/>
            <person name="Edsinger-Gonzales E."/>
            <person name="Havlak P."/>
            <person name="Hellsten U."/>
            <person name="Kuo D.H."/>
            <person name="Larsson T."/>
            <person name="Lv J."/>
            <person name="Arendt D."/>
            <person name="Savage R."/>
            <person name="Osoegawa K."/>
            <person name="de Jong P."/>
            <person name="Grimwood J."/>
            <person name="Chapman J.A."/>
            <person name="Shapiro H."/>
            <person name="Aerts A."/>
            <person name="Otillar R.P."/>
            <person name="Terry A.Y."/>
            <person name="Boore J.L."/>
            <person name="Grigoriev I.V."/>
            <person name="Lindberg D.R."/>
            <person name="Seaver E.C."/>
            <person name="Weisblat D.A."/>
            <person name="Putnam N.H."/>
            <person name="Rokhsar D.S."/>
        </authorList>
    </citation>
    <scope>NUCLEOTIDE SEQUENCE</scope>
</reference>
<name>T1ERS7_HELRO</name>
<dbReference type="RefSeq" id="XP_009019830.1">
    <property type="nucleotide sequence ID" value="XM_009021582.1"/>
</dbReference>
<dbReference type="Proteomes" id="UP000015101">
    <property type="component" value="Unassembled WGS sequence"/>
</dbReference>
<protein>
    <submittedName>
        <fullName evidence="2 3">Uncharacterized protein</fullName>
    </submittedName>
</protein>
<dbReference type="CTD" id="20199277"/>
<dbReference type="HOGENOM" id="CLU_1679844_0_0_1"/>
<reference evidence="3" key="3">
    <citation type="submission" date="2015-06" db="UniProtKB">
        <authorList>
            <consortium name="EnsemblMetazoa"/>
        </authorList>
    </citation>
    <scope>IDENTIFICATION</scope>
</reference>
<dbReference type="EMBL" id="KB096742">
    <property type="protein sequence ID" value="ESO02422.1"/>
    <property type="molecule type" value="Genomic_DNA"/>
</dbReference>
<sequence>MASASAKQTAEGSKVLSWREKRIMNAKPAVNLVLSSVSEIIKRSTNDSFRRACFDLMKVDNRLDFEVALRHHMIKMIKMRHGLDLESDNDTEKQKSICDQSTTCTMAPEMNNSKDISREKVKVKREKPNITEVIEISDNDDDEDNENDDDADDLRFF</sequence>
<proteinExistence type="predicted"/>
<feature type="region of interest" description="Disordered" evidence="1">
    <location>
        <begin position="132"/>
        <end position="157"/>
    </location>
</feature>
<organism evidence="3 4">
    <name type="scientific">Helobdella robusta</name>
    <name type="common">Californian leech</name>
    <dbReference type="NCBI Taxonomy" id="6412"/>
    <lineage>
        <taxon>Eukaryota</taxon>
        <taxon>Metazoa</taxon>
        <taxon>Spiralia</taxon>
        <taxon>Lophotrochozoa</taxon>
        <taxon>Annelida</taxon>
        <taxon>Clitellata</taxon>
        <taxon>Hirudinea</taxon>
        <taxon>Rhynchobdellida</taxon>
        <taxon>Glossiphoniidae</taxon>
        <taxon>Helobdella</taxon>
    </lineage>
</organism>
<dbReference type="EMBL" id="AMQM01000880">
    <property type="status" value="NOT_ANNOTATED_CDS"/>
    <property type="molecule type" value="Genomic_DNA"/>
</dbReference>
<dbReference type="AlphaFoldDB" id="T1ERS7"/>
<gene>
    <name evidence="3" type="primary">20199277</name>
    <name evidence="2" type="ORF">HELRODRAFT_161690</name>
</gene>
<accession>T1ERS7</accession>
<feature type="compositionally biased region" description="Acidic residues" evidence="1">
    <location>
        <begin position="135"/>
        <end position="157"/>
    </location>
</feature>
<dbReference type="KEGG" id="hro:HELRODRAFT_161690"/>